<evidence type="ECO:0000256" key="2">
    <source>
        <dbReference type="ARBA" id="ARBA00009348"/>
    </source>
</evidence>
<evidence type="ECO:0000256" key="3">
    <source>
        <dbReference type="ARBA" id="ARBA00012733"/>
    </source>
</evidence>
<evidence type="ECO:0000259" key="5">
    <source>
        <dbReference type="Pfam" id="PF14873"/>
    </source>
</evidence>
<reference evidence="6 7" key="1">
    <citation type="submission" date="2021-05" db="EMBL/GenBank/DDBJ databases">
        <title>A Polyphasic approach of four new species of the genus Ohtaekwangia: Ohtaekwangia histidinii sp. nov., Ohtaekwangia cretensis sp. nov., Ohtaekwangia indiensis sp. nov., Ohtaekwangia reichenbachii sp. nov. from diverse environment.</title>
        <authorList>
            <person name="Octaviana S."/>
        </authorList>
    </citation>
    <scope>NUCLEOTIDE SEQUENCE [LARGE SCALE GENOMIC DNA]</scope>
    <source>
        <strain evidence="6 7">PWU4</strain>
    </source>
</reference>
<dbReference type="GO" id="GO:0009313">
    <property type="term" value="P:oligosaccharide catabolic process"/>
    <property type="evidence" value="ECO:0007669"/>
    <property type="project" value="TreeGrafter"/>
</dbReference>
<evidence type="ECO:0000313" key="6">
    <source>
        <dbReference type="EMBL" id="MBT1698119.1"/>
    </source>
</evidence>
<sequence length="561" mass="62810">MNMKRGFVLLVLLAGLFAFISFRPVEKKITVTERQLQVPVLKYKKNNPVFQVRVNVNGSSDPLTALEFSAEGTTQLKDIKKVRLFYAGSDGDEKWLDKSPDTAPLAELDKAEKKIVFPLEHQLQPGDNFFWLSYELSDNAGLQNFVAASCRKISLRSGSEIVFKKKSNFRQRIGVAVRKHNDDGVHTYRIPGLTTTNKGTLLAIYDVRRESARDLQGNIDIGVSRSTDGGNTWEPMRIAIDMKQWGGLGEKFNGVSDACILVDRNSGTIYIAGLWMYGVINEDGKWIEGLNDESKDWNHQWRNKGSQPGFDVKQTSQFLLVKSTDDGKTWSEPVNLTKMCKKESWWLWAPAPGHGITLRDGTLVFPTQGRDENGGSFSNITYSKDGGKTWKTSNRASAESTTENMAVELSDGAIMLNMRANRNRTDTSATNGRAVAVTYDLGETWTRHPTSFSALREPTCMGSIHRHDIPGKGKKSVLVFSNPDSKTARDHMTIKASLDDGKTWPQQYQVLLDELKSRGYSCLTSVDERTIGILYESSQADMVFQRLPIEEILGARVRSKE</sequence>
<comment type="similarity">
    <text evidence="2">Belongs to the glycosyl hydrolase 33 family.</text>
</comment>
<dbReference type="Gene3D" id="2.60.40.1290">
    <property type="match status" value="2"/>
</dbReference>
<dbReference type="InterPro" id="IPR026856">
    <property type="entry name" value="Sialidase_fam"/>
</dbReference>
<comment type="catalytic activity">
    <reaction evidence="1">
        <text>Hydrolysis of alpha-(2-&gt;3)-, alpha-(2-&gt;6)-, alpha-(2-&gt;8)- glycosidic linkages of terminal sialic acid residues in oligosaccharides, glycoproteins, glycolipids, colominic acid and synthetic substrates.</text>
        <dbReference type="EC" id="3.2.1.18"/>
    </reaction>
</comment>
<keyword evidence="7" id="KW-1185">Reference proteome</keyword>
<dbReference type="RefSeq" id="WP_254163991.1">
    <property type="nucleotide sequence ID" value="NZ_JAHESF010000013.1"/>
</dbReference>
<dbReference type="GO" id="GO:0016020">
    <property type="term" value="C:membrane"/>
    <property type="evidence" value="ECO:0007669"/>
    <property type="project" value="TreeGrafter"/>
</dbReference>
<comment type="caution">
    <text evidence="6">The sequence shown here is derived from an EMBL/GenBank/DDBJ whole genome shotgun (WGS) entry which is preliminary data.</text>
</comment>
<proteinExistence type="inferred from homology"/>
<dbReference type="Pfam" id="PF13859">
    <property type="entry name" value="BNR_3"/>
    <property type="match status" value="1"/>
</dbReference>
<protein>
    <recommendedName>
        <fullName evidence="3">exo-alpha-sialidase</fullName>
        <ecNumber evidence="3">3.2.1.18</ecNumber>
    </recommendedName>
</protein>
<gene>
    <name evidence="6" type="ORF">KK083_14595</name>
</gene>
<name>A0AAP2DMC0_9BACT</name>
<evidence type="ECO:0000259" key="4">
    <source>
        <dbReference type="Pfam" id="PF13859"/>
    </source>
</evidence>
<organism evidence="6 7">
    <name type="scientific">Chryseosolibacter histidini</name>
    <dbReference type="NCBI Taxonomy" id="2782349"/>
    <lineage>
        <taxon>Bacteria</taxon>
        <taxon>Pseudomonadati</taxon>
        <taxon>Bacteroidota</taxon>
        <taxon>Cytophagia</taxon>
        <taxon>Cytophagales</taxon>
        <taxon>Chryseotaleaceae</taxon>
        <taxon>Chryseosolibacter</taxon>
    </lineage>
</organism>
<dbReference type="GO" id="GO:0005737">
    <property type="term" value="C:cytoplasm"/>
    <property type="evidence" value="ECO:0007669"/>
    <property type="project" value="TreeGrafter"/>
</dbReference>
<dbReference type="SUPFAM" id="SSF50939">
    <property type="entry name" value="Sialidases"/>
    <property type="match status" value="1"/>
</dbReference>
<dbReference type="PANTHER" id="PTHR10628">
    <property type="entry name" value="SIALIDASE"/>
    <property type="match status" value="1"/>
</dbReference>
<accession>A0AAP2DMC0</accession>
<dbReference type="Proteomes" id="UP001319200">
    <property type="component" value="Unassembled WGS sequence"/>
</dbReference>
<feature type="domain" description="Sialidase" evidence="4">
    <location>
        <begin position="191"/>
        <end position="496"/>
    </location>
</feature>
<dbReference type="GO" id="GO:0004308">
    <property type="term" value="F:exo-alpha-sialidase activity"/>
    <property type="evidence" value="ECO:0007669"/>
    <property type="project" value="UniProtKB-EC"/>
</dbReference>
<keyword evidence="6" id="KW-0378">Hydrolase</keyword>
<dbReference type="Gene3D" id="2.120.10.10">
    <property type="match status" value="1"/>
</dbReference>
<evidence type="ECO:0000256" key="1">
    <source>
        <dbReference type="ARBA" id="ARBA00000427"/>
    </source>
</evidence>
<dbReference type="InterPro" id="IPR011040">
    <property type="entry name" value="Sialidase"/>
</dbReference>
<dbReference type="InterPro" id="IPR036278">
    <property type="entry name" value="Sialidase_sf"/>
</dbReference>
<dbReference type="InterPro" id="IPR029456">
    <property type="entry name" value="Sialidase_N"/>
</dbReference>
<dbReference type="AlphaFoldDB" id="A0AAP2DMC0"/>
<feature type="domain" description="Sialidase N-terminal" evidence="5">
    <location>
        <begin position="30"/>
        <end position="156"/>
    </location>
</feature>
<dbReference type="EC" id="3.2.1.18" evidence="3"/>
<dbReference type="GO" id="GO:0006689">
    <property type="term" value="P:ganglioside catabolic process"/>
    <property type="evidence" value="ECO:0007669"/>
    <property type="project" value="TreeGrafter"/>
</dbReference>
<dbReference type="Pfam" id="PF14873">
    <property type="entry name" value="BNR_assoc_N"/>
    <property type="match status" value="1"/>
</dbReference>
<evidence type="ECO:0000313" key="7">
    <source>
        <dbReference type="Proteomes" id="UP001319200"/>
    </source>
</evidence>
<dbReference type="PANTHER" id="PTHR10628:SF30">
    <property type="entry name" value="EXO-ALPHA-SIALIDASE"/>
    <property type="match status" value="1"/>
</dbReference>
<dbReference type="EMBL" id="JAHESF010000013">
    <property type="protein sequence ID" value="MBT1698119.1"/>
    <property type="molecule type" value="Genomic_DNA"/>
</dbReference>
<dbReference type="CDD" id="cd15482">
    <property type="entry name" value="Sialidase_non-viral"/>
    <property type="match status" value="1"/>
</dbReference>